<gene>
    <name evidence="4" type="ORF">UREG_02126</name>
</gene>
<proteinExistence type="predicted"/>
<dbReference type="EMBL" id="CH476615">
    <property type="protein sequence ID" value="EEP77277.1"/>
    <property type="molecule type" value="Genomic_DNA"/>
</dbReference>
<dbReference type="PROSITE" id="PS51704">
    <property type="entry name" value="GP_PDE"/>
    <property type="match status" value="1"/>
</dbReference>
<evidence type="ECO:0000256" key="2">
    <source>
        <dbReference type="PROSITE-ProRule" id="PRU00023"/>
    </source>
</evidence>
<dbReference type="Pfam" id="PF03009">
    <property type="entry name" value="GDPD"/>
    <property type="match status" value="1"/>
</dbReference>
<dbReference type="Gene3D" id="1.25.40.20">
    <property type="entry name" value="Ankyrin repeat-containing domain"/>
    <property type="match status" value="1"/>
</dbReference>
<dbReference type="Gene3D" id="3.20.20.190">
    <property type="entry name" value="Phosphatidylinositol (PI) phosphodiesterase"/>
    <property type="match status" value="1"/>
</dbReference>
<dbReference type="RefSeq" id="XP_002542610.1">
    <property type="nucleotide sequence ID" value="XM_002542564.1"/>
</dbReference>
<dbReference type="eggNOG" id="KOG0504">
    <property type="taxonomic scope" value="Eukaryota"/>
</dbReference>
<dbReference type="InterPro" id="IPR030395">
    <property type="entry name" value="GP_PDE_dom"/>
</dbReference>
<feature type="domain" description="GP-PDE" evidence="3">
    <location>
        <begin position="464"/>
        <end position="798"/>
    </location>
</feature>
<evidence type="ECO:0000259" key="3">
    <source>
        <dbReference type="PROSITE" id="PS51704"/>
    </source>
</evidence>
<keyword evidence="2" id="KW-0040">ANK repeat</keyword>
<dbReference type="eggNOG" id="KOG2421">
    <property type="taxonomic scope" value="Eukaryota"/>
</dbReference>
<dbReference type="InterPro" id="IPR036770">
    <property type="entry name" value="Ankyrin_rpt-contain_sf"/>
</dbReference>
<dbReference type="InterPro" id="IPR017946">
    <property type="entry name" value="PLC-like_Pdiesterase_TIM-brl"/>
</dbReference>
<evidence type="ECO:0000313" key="5">
    <source>
        <dbReference type="Proteomes" id="UP000002058"/>
    </source>
</evidence>
<dbReference type="PROSITE" id="PS50297">
    <property type="entry name" value="ANK_REP_REGION"/>
    <property type="match status" value="3"/>
</dbReference>
<reference evidence="5" key="1">
    <citation type="journal article" date="2009" name="Genome Res.">
        <title>Comparative genomic analyses of the human fungal pathogens Coccidioides and their relatives.</title>
        <authorList>
            <person name="Sharpton T.J."/>
            <person name="Stajich J.E."/>
            <person name="Rounsley S.D."/>
            <person name="Gardner M.J."/>
            <person name="Wortman J.R."/>
            <person name="Jordar V.S."/>
            <person name="Maiti R."/>
            <person name="Kodira C.D."/>
            <person name="Neafsey D.E."/>
            <person name="Zeng Q."/>
            <person name="Hung C.-Y."/>
            <person name="McMahan C."/>
            <person name="Muszewska A."/>
            <person name="Grynberg M."/>
            <person name="Mandel M.A."/>
            <person name="Kellner E.M."/>
            <person name="Barker B.M."/>
            <person name="Galgiani J.N."/>
            <person name="Orbach M.J."/>
            <person name="Kirkland T.N."/>
            <person name="Cole G.T."/>
            <person name="Henn M.R."/>
            <person name="Birren B.W."/>
            <person name="Taylor J.W."/>
        </authorList>
    </citation>
    <scope>NUCLEOTIDE SEQUENCE [LARGE SCALE GENOMIC DNA]</scope>
    <source>
        <strain evidence="5">UAMH 1704</strain>
    </source>
</reference>
<dbReference type="PANTHER" id="PTHR22958">
    <property type="entry name" value="GLYCEROPHOSPHORYL DIESTER PHOSPHODIESTERASE"/>
    <property type="match status" value="1"/>
</dbReference>
<keyword evidence="5" id="KW-1185">Reference proteome</keyword>
<dbReference type="InterPro" id="IPR002110">
    <property type="entry name" value="Ankyrin_rpt"/>
</dbReference>
<dbReference type="Proteomes" id="UP000002058">
    <property type="component" value="Unassembled WGS sequence"/>
</dbReference>
<accession>C4JKG9</accession>
<dbReference type="PANTHER" id="PTHR22958:SF1">
    <property type="entry name" value="GLYCEROPHOSPHOCHOLINE PHOSPHODIESTERASE GPCPD1"/>
    <property type="match status" value="1"/>
</dbReference>
<dbReference type="SMART" id="SM00248">
    <property type="entry name" value="ANK"/>
    <property type="match status" value="5"/>
</dbReference>
<dbReference type="Pfam" id="PF25329">
    <property type="entry name" value="C2_GDE1"/>
    <property type="match status" value="1"/>
</dbReference>
<protein>
    <recommendedName>
        <fullName evidence="3">GP-PDE domain-containing protein</fullName>
    </recommendedName>
</protein>
<dbReference type="SUPFAM" id="SSF48403">
    <property type="entry name" value="Ankyrin repeat"/>
    <property type="match status" value="1"/>
</dbReference>
<sequence length="801" mass="88449">MSRSKECFKLLVIDTEKKGLSSPDYLNRFIVSLGHRAMSTQCDFKDQKPRGVTPKSDADFCAVMFDLFHSGQIEDGILRSIDYRGRSPLHYAAAYGVYDVCKFILDRLVRATNAPNGMSPVEEALLWKDVEGNTPLQLAVVHGHATITETFLVALNSNGRMGQGDHLLQELLFIAVKYQHDDIVRLIFSASPFVKPHPRSGETPLHVAAQIGREDYVKLMLENMTSFEASIDVAETLRGWTPLTTASALGHVEIVELLLQAGASQAVLDHRGWTAKEHATFRGHFSIAKLLETPQALDPLGGPGGAKSGTVAVNAFQSAQEAYVIMNLGAMQSNKQTTTTALNCLSSDFDSMTRQESFSLVISTVNEGARILQLPVLDDGSSPLVFPIKNLSDARMDFKLYQHTNMAGRIRDPIGYGTALLENTLSSCMPNRELLTRTHSVSILSNKTAEFMGTLSFTYVIANPFVGISNAPMHPFQKESRSVQLVGHRVMSFSKNTWIFIRRDAQVTKDLVPVIYHDFSLSESGTDVPIHDVNLKQVGSCFTALASVRSQPQFLYAGKYVLPDKPAENSFQRKSRSRSLTREDSGVAEANARLQHTVDFISKGFKPNSRGTFIQSPFATLEDLLVKLPKDLGFVIELKYPRLHEAADAGVAPVAIEVNAFVDAILDRVYRFGQGRTIVFGSFTPEICILLSRKAREYPIMFITNAGKLPISDREKRGASLQVAVQFAKQWELTGIVLAADALLLCPRLIKYVQNSGLLCASYGLVNNIPENAKVPHLNGMWEKWVSTSYKEKIVLTGNKG</sequence>
<feature type="repeat" description="ANK" evidence="2">
    <location>
        <begin position="84"/>
        <end position="107"/>
    </location>
</feature>
<dbReference type="HOGENOM" id="CLU_005444_2_0_1"/>
<feature type="repeat" description="ANK" evidence="2">
    <location>
        <begin position="200"/>
        <end position="232"/>
    </location>
</feature>
<keyword evidence="1" id="KW-0378">Hydrolase</keyword>
<dbReference type="GO" id="GO:0046475">
    <property type="term" value="P:glycerophospholipid catabolic process"/>
    <property type="evidence" value="ECO:0007669"/>
    <property type="project" value="TreeGrafter"/>
</dbReference>
<dbReference type="STRING" id="336963.C4JKG9"/>
<organism evidence="4 5">
    <name type="scientific">Uncinocarpus reesii (strain UAMH 1704)</name>
    <dbReference type="NCBI Taxonomy" id="336963"/>
    <lineage>
        <taxon>Eukaryota</taxon>
        <taxon>Fungi</taxon>
        <taxon>Dikarya</taxon>
        <taxon>Ascomycota</taxon>
        <taxon>Pezizomycotina</taxon>
        <taxon>Eurotiomycetes</taxon>
        <taxon>Eurotiomycetidae</taxon>
        <taxon>Onygenales</taxon>
        <taxon>Onygenaceae</taxon>
        <taxon>Uncinocarpus</taxon>
    </lineage>
</organism>
<evidence type="ECO:0000313" key="4">
    <source>
        <dbReference type="EMBL" id="EEP77277.1"/>
    </source>
</evidence>
<dbReference type="KEGG" id="ure:UREG_02126"/>
<dbReference type="AlphaFoldDB" id="C4JKG9"/>
<dbReference type="GO" id="GO:0047389">
    <property type="term" value="F:glycerophosphocholine phosphodiesterase activity"/>
    <property type="evidence" value="ECO:0007669"/>
    <property type="project" value="TreeGrafter"/>
</dbReference>
<dbReference type="OMA" id="FRTDCHY"/>
<dbReference type="Pfam" id="PF12796">
    <property type="entry name" value="Ank_2"/>
    <property type="match status" value="2"/>
</dbReference>
<dbReference type="GeneID" id="8441322"/>
<dbReference type="InterPro" id="IPR057506">
    <property type="entry name" value="C2_GPCPD1"/>
</dbReference>
<name>C4JKG9_UNCRE</name>
<dbReference type="PROSITE" id="PS50088">
    <property type="entry name" value="ANK_REPEAT"/>
    <property type="match status" value="3"/>
</dbReference>
<feature type="repeat" description="ANK" evidence="2">
    <location>
        <begin position="238"/>
        <end position="270"/>
    </location>
</feature>
<evidence type="ECO:0000256" key="1">
    <source>
        <dbReference type="ARBA" id="ARBA00022801"/>
    </source>
</evidence>
<dbReference type="InParanoid" id="C4JKG9"/>
<dbReference type="OrthoDB" id="197419at2759"/>
<dbReference type="VEuPathDB" id="FungiDB:UREG_02126"/>
<dbReference type="SUPFAM" id="SSF51695">
    <property type="entry name" value="PLC-like phosphodiesterases"/>
    <property type="match status" value="1"/>
</dbReference>
<dbReference type="InterPro" id="IPR051578">
    <property type="entry name" value="GDPD"/>
</dbReference>